<evidence type="ECO:0000313" key="1">
    <source>
        <dbReference type="EMBL" id="CAH0044948.1"/>
    </source>
</evidence>
<proteinExistence type="predicted"/>
<sequence length="172" mass="20103">MSGIRASHSTLFSLKARRSHLNRIKNEQKYLKTLFDQTLLVTNPMVVAEADEIIAQRPAWTPQSDTLLFVQAQPVIRRLERWVPILRRRKLLTGRIPRMGVVVSAEHVVLFAGYMERLEQLGRALRNGIRRERDVQEARSELYMDQEQRYIVLMECRDRESGLRNCVSTDEV</sequence>
<accession>A0A9N9W4U6</accession>
<reference evidence="1 2" key="2">
    <citation type="submission" date="2021-10" db="EMBL/GenBank/DDBJ databases">
        <authorList>
            <person name="Piombo E."/>
        </authorList>
    </citation>
    <scope>NUCLEOTIDE SEQUENCE [LARGE SCALE GENOMIC DNA]</scope>
</reference>
<dbReference type="EMBL" id="CABFOC020000007">
    <property type="protein sequence ID" value="CAH0044948.1"/>
    <property type="molecule type" value="Genomic_DNA"/>
</dbReference>
<protein>
    <submittedName>
        <fullName evidence="1">Uncharacterized protein</fullName>
    </submittedName>
</protein>
<organism evidence="1 2">
    <name type="scientific">Clonostachys solani</name>
    <dbReference type="NCBI Taxonomy" id="160281"/>
    <lineage>
        <taxon>Eukaryota</taxon>
        <taxon>Fungi</taxon>
        <taxon>Dikarya</taxon>
        <taxon>Ascomycota</taxon>
        <taxon>Pezizomycotina</taxon>
        <taxon>Sordariomycetes</taxon>
        <taxon>Hypocreomycetidae</taxon>
        <taxon>Hypocreales</taxon>
        <taxon>Bionectriaceae</taxon>
        <taxon>Clonostachys</taxon>
    </lineage>
</organism>
<evidence type="ECO:0000313" key="2">
    <source>
        <dbReference type="Proteomes" id="UP000775872"/>
    </source>
</evidence>
<gene>
    <name evidence="1" type="ORF">CSOL1703_00010688</name>
</gene>
<dbReference type="Proteomes" id="UP000775872">
    <property type="component" value="Unassembled WGS sequence"/>
</dbReference>
<reference evidence="2" key="1">
    <citation type="submission" date="2019-06" db="EMBL/GenBank/DDBJ databases">
        <authorList>
            <person name="Broberg M."/>
        </authorList>
    </citation>
    <scope>NUCLEOTIDE SEQUENCE [LARGE SCALE GENOMIC DNA]</scope>
</reference>
<dbReference type="AlphaFoldDB" id="A0A9N9W4U6"/>
<keyword evidence="2" id="KW-1185">Reference proteome</keyword>
<comment type="caution">
    <text evidence="1">The sequence shown here is derived from an EMBL/GenBank/DDBJ whole genome shotgun (WGS) entry which is preliminary data.</text>
</comment>
<name>A0A9N9W4U6_9HYPO</name>